<keyword evidence="5" id="KW-0597">Phosphoprotein</keyword>
<evidence type="ECO:0000256" key="1">
    <source>
        <dbReference type="ARBA" id="ARBA00000085"/>
    </source>
</evidence>
<dbReference type="SUPFAM" id="SSF55874">
    <property type="entry name" value="ATPase domain of HSP90 chaperone/DNA topoisomerase II/histidine kinase"/>
    <property type="match status" value="1"/>
</dbReference>
<evidence type="ECO:0000256" key="11">
    <source>
        <dbReference type="ARBA" id="ARBA00023136"/>
    </source>
</evidence>
<keyword evidence="10" id="KW-0902">Two-component regulatory system</keyword>
<dbReference type="Gene3D" id="6.10.340.10">
    <property type="match status" value="1"/>
</dbReference>
<evidence type="ECO:0000259" key="13">
    <source>
        <dbReference type="PROSITE" id="PS50109"/>
    </source>
</evidence>
<feature type="domain" description="HAMP" evidence="14">
    <location>
        <begin position="321"/>
        <end position="373"/>
    </location>
</feature>
<dbReference type="EC" id="2.7.13.3" evidence="3"/>
<keyword evidence="7" id="KW-0547">Nucleotide-binding</keyword>
<dbReference type="Pfam" id="PF00672">
    <property type="entry name" value="HAMP"/>
    <property type="match status" value="1"/>
</dbReference>
<dbReference type="AlphaFoldDB" id="F8F870"/>
<dbReference type="GO" id="GO:0000155">
    <property type="term" value="F:phosphorelay sensor kinase activity"/>
    <property type="evidence" value="ECO:0007669"/>
    <property type="project" value="InterPro"/>
</dbReference>
<dbReference type="InterPro" id="IPR003594">
    <property type="entry name" value="HATPase_dom"/>
</dbReference>
<evidence type="ECO:0000313" key="15">
    <source>
        <dbReference type="EMBL" id="AEI41055.1"/>
    </source>
</evidence>
<dbReference type="Pfam" id="PF06580">
    <property type="entry name" value="His_kinase"/>
    <property type="match status" value="1"/>
</dbReference>
<reference evidence="15 16" key="2">
    <citation type="journal article" date="2013" name="Genome Announc.">
        <title>Genome Sequence of Growth-Improving Paenibacillus mucilaginosus Strain KNP414.</title>
        <authorList>
            <person name="Lu J.J."/>
            <person name="Wang J.F."/>
            <person name="Hu X.F."/>
        </authorList>
    </citation>
    <scope>NUCLEOTIDE SEQUENCE [LARGE SCALE GENOMIC DNA]</scope>
    <source>
        <strain evidence="15 16">KNP414</strain>
    </source>
</reference>
<dbReference type="PANTHER" id="PTHR34220">
    <property type="entry name" value="SENSOR HISTIDINE KINASE YPDA"/>
    <property type="match status" value="1"/>
</dbReference>
<comment type="catalytic activity">
    <reaction evidence="1">
        <text>ATP + protein L-histidine = ADP + protein N-phospho-L-histidine.</text>
        <dbReference type="EC" id="2.7.13.3"/>
    </reaction>
</comment>
<evidence type="ECO:0000256" key="2">
    <source>
        <dbReference type="ARBA" id="ARBA00004651"/>
    </source>
</evidence>
<organism evidence="15 16">
    <name type="scientific">Paenibacillus mucilaginosus (strain KNP414)</name>
    <dbReference type="NCBI Taxonomy" id="1036673"/>
    <lineage>
        <taxon>Bacteria</taxon>
        <taxon>Bacillati</taxon>
        <taxon>Bacillota</taxon>
        <taxon>Bacilli</taxon>
        <taxon>Bacillales</taxon>
        <taxon>Paenibacillaceae</taxon>
        <taxon>Paenibacillus</taxon>
    </lineage>
</organism>
<dbReference type="PATRIC" id="fig|1036673.3.peg.2256"/>
<evidence type="ECO:0000256" key="3">
    <source>
        <dbReference type="ARBA" id="ARBA00012438"/>
    </source>
</evidence>
<dbReference type="Gene3D" id="3.30.565.10">
    <property type="entry name" value="Histidine kinase-like ATPase, C-terminal domain"/>
    <property type="match status" value="1"/>
</dbReference>
<dbReference type="GO" id="GO:0005886">
    <property type="term" value="C:plasma membrane"/>
    <property type="evidence" value="ECO:0007669"/>
    <property type="project" value="UniProtKB-SubCell"/>
</dbReference>
<evidence type="ECO:0000256" key="8">
    <source>
        <dbReference type="ARBA" id="ARBA00022777"/>
    </source>
</evidence>
<dbReference type="HOGENOM" id="CLU_020473_6_0_9"/>
<feature type="domain" description="Histidine kinase" evidence="13">
    <location>
        <begin position="483"/>
        <end position="583"/>
    </location>
</feature>
<dbReference type="SMART" id="SM00387">
    <property type="entry name" value="HATPase_c"/>
    <property type="match status" value="1"/>
</dbReference>
<evidence type="ECO:0000256" key="5">
    <source>
        <dbReference type="ARBA" id="ARBA00022553"/>
    </source>
</evidence>
<dbReference type="RefSeq" id="WP_013916216.1">
    <property type="nucleotide sequence ID" value="NC_015690.1"/>
</dbReference>
<dbReference type="Proteomes" id="UP000006620">
    <property type="component" value="Chromosome"/>
</dbReference>
<dbReference type="InterPro" id="IPR050640">
    <property type="entry name" value="Bact_2-comp_sensor_kinase"/>
</dbReference>
<evidence type="ECO:0000256" key="12">
    <source>
        <dbReference type="SAM" id="Phobius"/>
    </source>
</evidence>
<feature type="transmembrane region" description="Helical" evidence="12">
    <location>
        <begin position="12"/>
        <end position="34"/>
    </location>
</feature>
<accession>F8F870</accession>
<evidence type="ECO:0000256" key="6">
    <source>
        <dbReference type="ARBA" id="ARBA00022679"/>
    </source>
</evidence>
<keyword evidence="6" id="KW-0808">Transferase</keyword>
<evidence type="ECO:0000313" key="16">
    <source>
        <dbReference type="Proteomes" id="UP000006620"/>
    </source>
</evidence>
<dbReference type="EMBL" id="CP002869">
    <property type="protein sequence ID" value="AEI41055.1"/>
    <property type="molecule type" value="Genomic_DNA"/>
</dbReference>
<proteinExistence type="predicted"/>
<reference evidence="16" key="1">
    <citation type="submission" date="2011-06" db="EMBL/GenBank/DDBJ databases">
        <title>Complete genome sequence of Paenibacillus mucilaginosus KNP414.</title>
        <authorList>
            <person name="Wang J."/>
            <person name="Hu S."/>
            <person name="Hu X."/>
            <person name="Zhang B."/>
            <person name="Dong D."/>
            <person name="Zhang S."/>
            <person name="Zhao K."/>
            <person name="Wu D."/>
        </authorList>
    </citation>
    <scope>NUCLEOTIDE SEQUENCE [LARGE SCALE GENOMIC DNA]</scope>
    <source>
        <strain evidence="16">KNP414</strain>
    </source>
</reference>
<dbReference type="InterPro" id="IPR036890">
    <property type="entry name" value="HATPase_C_sf"/>
</dbReference>
<dbReference type="PROSITE" id="PS50109">
    <property type="entry name" value="HIS_KIN"/>
    <property type="match status" value="1"/>
</dbReference>
<keyword evidence="9" id="KW-0067">ATP-binding</keyword>
<comment type="subcellular location">
    <subcellularLocation>
        <location evidence="2">Cell membrane</location>
        <topology evidence="2">Multi-pass membrane protein</topology>
    </subcellularLocation>
</comment>
<dbReference type="KEGG" id="pms:KNP414_02494"/>
<evidence type="ECO:0000256" key="4">
    <source>
        <dbReference type="ARBA" id="ARBA00022475"/>
    </source>
</evidence>
<protein>
    <recommendedName>
        <fullName evidence="3">histidine kinase</fullName>
        <ecNumber evidence="3">2.7.13.3</ecNumber>
    </recommendedName>
</protein>
<dbReference type="PANTHER" id="PTHR34220:SF7">
    <property type="entry name" value="SENSOR HISTIDINE KINASE YPDA"/>
    <property type="match status" value="1"/>
</dbReference>
<dbReference type="GO" id="GO:0005524">
    <property type="term" value="F:ATP binding"/>
    <property type="evidence" value="ECO:0007669"/>
    <property type="project" value="UniProtKB-KW"/>
</dbReference>
<keyword evidence="11 12" id="KW-0472">Membrane</keyword>
<dbReference type="Pfam" id="PF02518">
    <property type="entry name" value="HATPase_c"/>
    <property type="match status" value="1"/>
</dbReference>
<keyword evidence="4" id="KW-1003">Cell membrane</keyword>
<gene>
    <name evidence="15" type="ordered locus">KNP414_02494</name>
</gene>
<dbReference type="CDD" id="cd06225">
    <property type="entry name" value="HAMP"/>
    <property type="match status" value="1"/>
</dbReference>
<evidence type="ECO:0000256" key="9">
    <source>
        <dbReference type="ARBA" id="ARBA00022840"/>
    </source>
</evidence>
<sequence length="596" mass="68399">MRQWRQANPYLPFGYKLMLSFCVLILIPVLLVGYTANSIFVGSIREQTRENIRGTLEQMKDNIGYKMAEAKRVSDMLYFDYTLGDQLRHYQEGWVSYEATTKYLLPKLRSTLETSSGMLWLSVYLHNETLPEVYQNYGGADPLTLKNRLFDLYHIRRIADKAWYREYPQEKYGVTMRWQQVEDDAQYGRISLLRRIVDTRNPLNLGEIGFIRISVRLADLFESVDYNKIGQGTTLLVADEERRSVVISAGAEGGGGADVWRAEEAGRLYIREELPGLPWKLTAVIPPDITERDTEKVRTWTILICLGCIAVFLVIGYFISRYFSRRVSKIVKVLDSFQEGEFDRRLHFKGRDEFTQISEALNEMGQHTGNLIQEVYLTRIQKKEAELESLQAQINPHFLYNTLSSISRLAKFGQTDKLQRMVLDLAKFYRLSLNEGRTVIPVSDELAQAQAYMNIQQTKYEERLRILFDIQPEILPYTTVKLILQPFIENALEHAWCGDRIHIRIVGRLEQGNVVFKIIDDGIGMDRGLIRQVLDPVQGQHVGYGIRNVDQRIRLHYGRQYGVEIESRPGMGTGVRITVPALSGDAAARAAAGEAS</sequence>
<dbReference type="PROSITE" id="PS50885">
    <property type="entry name" value="HAMP"/>
    <property type="match status" value="1"/>
</dbReference>
<evidence type="ECO:0000256" key="7">
    <source>
        <dbReference type="ARBA" id="ARBA00022741"/>
    </source>
</evidence>
<name>F8F870_PAEMK</name>
<feature type="transmembrane region" description="Helical" evidence="12">
    <location>
        <begin position="300"/>
        <end position="319"/>
    </location>
</feature>
<keyword evidence="12" id="KW-0812">Transmembrane</keyword>
<evidence type="ECO:0000256" key="10">
    <source>
        <dbReference type="ARBA" id="ARBA00023012"/>
    </source>
</evidence>
<dbReference type="InterPro" id="IPR003660">
    <property type="entry name" value="HAMP_dom"/>
</dbReference>
<dbReference type="InterPro" id="IPR005467">
    <property type="entry name" value="His_kinase_dom"/>
</dbReference>
<dbReference type="InterPro" id="IPR010559">
    <property type="entry name" value="Sig_transdc_His_kin_internal"/>
</dbReference>
<keyword evidence="12" id="KW-1133">Transmembrane helix</keyword>
<keyword evidence="8 15" id="KW-0418">Kinase</keyword>
<dbReference type="SMART" id="SM00304">
    <property type="entry name" value="HAMP"/>
    <property type="match status" value="1"/>
</dbReference>
<evidence type="ECO:0000259" key="14">
    <source>
        <dbReference type="PROSITE" id="PS50885"/>
    </source>
</evidence>